<dbReference type="RefSeq" id="WP_119795601.1">
    <property type="nucleotide sequence ID" value="NZ_QYZD01000025.1"/>
</dbReference>
<evidence type="ECO:0000313" key="2">
    <source>
        <dbReference type="Proteomes" id="UP000266177"/>
    </source>
</evidence>
<dbReference type="OrthoDB" id="2618088at2"/>
<comment type="caution">
    <text evidence="1">The sequence shown here is derived from an EMBL/GenBank/DDBJ whole genome shotgun (WGS) entry which is preliminary data.</text>
</comment>
<dbReference type="Proteomes" id="UP000266177">
    <property type="component" value="Unassembled WGS sequence"/>
</dbReference>
<organism evidence="1 2">
    <name type="scientific">Paenibacillus thiaminolyticus</name>
    <name type="common">Bacillus thiaminolyticus</name>
    <dbReference type="NCBI Taxonomy" id="49283"/>
    <lineage>
        <taxon>Bacteria</taxon>
        <taxon>Bacillati</taxon>
        <taxon>Bacillota</taxon>
        <taxon>Bacilli</taxon>
        <taxon>Bacillales</taxon>
        <taxon>Paenibacillaceae</taxon>
        <taxon>Paenibacillus</taxon>
    </lineage>
</organism>
<gene>
    <name evidence="1" type="ORF">DQX05_21960</name>
</gene>
<accession>A0A3A3GH40</accession>
<sequence length="115" mass="13259">MQKEVNFEKATPEEAKKKGYKKFNGCMHYLVDMSHLTPKDEADWMNTISIKLPNDRYVTVCVMQPGLDQSCLDIFFHTDENHEDNVRAICLAKGKFQKIEGKGLYTIIIEGNMQN</sequence>
<evidence type="ECO:0000313" key="1">
    <source>
        <dbReference type="EMBL" id="RJG21366.1"/>
    </source>
</evidence>
<protein>
    <submittedName>
        <fullName evidence="1">Uncharacterized protein</fullName>
    </submittedName>
</protein>
<dbReference type="EMBL" id="QYZD01000025">
    <property type="protein sequence ID" value="RJG21366.1"/>
    <property type="molecule type" value="Genomic_DNA"/>
</dbReference>
<proteinExistence type="predicted"/>
<dbReference type="AlphaFoldDB" id="A0A3A3GH40"/>
<reference evidence="1 2" key="1">
    <citation type="submission" date="2018-09" db="EMBL/GenBank/DDBJ databases">
        <title>Paenibacillus SK2017-BO5.</title>
        <authorList>
            <person name="Piskunova J.V."/>
            <person name="Dubiley S.A."/>
            <person name="Severinov K.V."/>
        </authorList>
    </citation>
    <scope>NUCLEOTIDE SEQUENCE [LARGE SCALE GENOMIC DNA]</scope>
    <source>
        <strain evidence="1 2">BO5</strain>
    </source>
</reference>
<name>A0A3A3GH40_PANTH</name>